<gene>
    <name evidence="2" type="ORF">BMI79_21025</name>
</gene>
<proteinExistence type="predicted"/>
<protein>
    <recommendedName>
        <fullName evidence="4">Metal-dependent hydrolase</fullName>
    </recommendedName>
</protein>
<dbReference type="Proteomes" id="UP000216021">
    <property type="component" value="Unassembled WGS sequence"/>
</dbReference>
<keyword evidence="1" id="KW-0472">Membrane</keyword>
<dbReference type="EMBL" id="MOXD01000018">
    <property type="protein sequence ID" value="OMQ19635.1"/>
    <property type="molecule type" value="Genomic_DNA"/>
</dbReference>
<dbReference type="InterPro" id="IPR007404">
    <property type="entry name" value="YdjM-like"/>
</dbReference>
<organism evidence="2 3">
    <name type="scientific">Serratia oryzae</name>
    <dbReference type="NCBI Taxonomy" id="2034155"/>
    <lineage>
        <taxon>Bacteria</taxon>
        <taxon>Pseudomonadati</taxon>
        <taxon>Pseudomonadota</taxon>
        <taxon>Gammaproteobacteria</taxon>
        <taxon>Enterobacterales</taxon>
        <taxon>Yersiniaceae</taxon>
        <taxon>Serratia</taxon>
    </lineage>
</organism>
<dbReference type="STRING" id="2034155.BMI79_21025"/>
<accession>A0A1S8CDW2</accession>
<evidence type="ECO:0000313" key="3">
    <source>
        <dbReference type="Proteomes" id="UP000216021"/>
    </source>
</evidence>
<dbReference type="RefSeq" id="WP_076944221.1">
    <property type="nucleotide sequence ID" value="NZ_MOXD01000018.1"/>
</dbReference>
<sequence>MPTIITHAAVPLCLGLGLGQKIIPPRLLFAGVVFAMLPDADVLAFKFGVAYGNAFGHRGFTHSLLFAALVPTLALLLCQWFKTSLLKTWSFLFVSLLSHSLLDSITTGGKGVGWLWPWSDERFFAPWQVIRVAPFNLAKYLTPSGHAVIVSELYWVWLPGFILMMALIAWRKTIG</sequence>
<dbReference type="PANTHER" id="PTHR35531:SF1">
    <property type="entry name" value="INNER MEMBRANE PROTEIN YBCI-RELATED"/>
    <property type="match status" value="1"/>
</dbReference>
<keyword evidence="1" id="KW-0812">Transmembrane</keyword>
<dbReference type="AlphaFoldDB" id="A0A1S8CDW2"/>
<keyword evidence="3" id="KW-1185">Reference proteome</keyword>
<dbReference type="PANTHER" id="PTHR35531">
    <property type="entry name" value="INNER MEMBRANE PROTEIN YBCI-RELATED"/>
    <property type="match status" value="1"/>
</dbReference>
<feature type="transmembrane region" description="Helical" evidence="1">
    <location>
        <begin position="153"/>
        <end position="170"/>
    </location>
</feature>
<comment type="caution">
    <text evidence="2">The sequence shown here is derived from an EMBL/GenBank/DDBJ whole genome shotgun (WGS) entry which is preliminary data.</text>
</comment>
<keyword evidence="1" id="KW-1133">Transmembrane helix</keyword>
<evidence type="ECO:0000313" key="2">
    <source>
        <dbReference type="EMBL" id="OMQ19635.1"/>
    </source>
</evidence>
<dbReference type="Pfam" id="PF04307">
    <property type="entry name" value="YdjM"/>
    <property type="match status" value="1"/>
</dbReference>
<name>A0A1S8CDW2_9GAMM</name>
<dbReference type="OrthoDB" id="9794683at2"/>
<evidence type="ECO:0008006" key="4">
    <source>
        <dbReference type="Google" id="ProtNLM"/>
    </source>
</evidence>
<evidence type="ECO:0000256" key="1">
    <source>
        <dbReference type="SAM" id="Phobius"/>
    </source>
</evidence>
<feature type="transmembrane region" description="Helical" evidence="1">
    <location>
        <begin position="64"/>
        <end position="82"/>
    </location>
</feature>
<reference evidence="2 3" key="1">
    <citation type="submission" date="2016-11" db="EMBL/GenBank/DDBJ databases">
        <title>Rahnella oryzae sp. nov., isolated from rice root.</title>
        <authorList>
            <person name="Zhang X.-X."/>
            <person name="Zhang J."/>
        </authorList>
    </citation>
    <scope>NUCLEOTIDE SEQUENCE [LARGE SCALE GENOMIC DNA]</scope>
    <source>
        <strain evidence="2 3">J11-6</strain>
    </source>
</reference>